<protein>
    <submittedName>
        <fullName evidence="1">Uncharacterized protein</fullName>
    </submittedName>
</protein>
<keyword evidence="2" id="KW-1185">Reference proteome</keyword>
<proteinExistence type="predicted"/>
<name>A0A6B0S5X1_9CETA</name>
<comment type="caution">
    <text evidence="1">The sequence shown here is derived from an EMBL/GenBank/DDBJ whole genome shotgun (WGS) entry which is preliminary data.</text>
</comment>
<accession>A0A6B0S5X1</accession>
<organism evidence="1 2">
    <name type="scientific">Bos mutus</name>
    <name type="common">wild yak</name>
    <dbReference type="NCBI Taxonomy" id="72004"/>
    <lineage>
        <taxon>Eukaryota</taxon>
        <taxon>Metazoa</taxon>
        <taxon>Chordata</taxon>
        <taxon>Craniata</taxon>
        <taxon>Vertebrata</taxon>
        <taxon>Euteleostomi</taxon>
        <taxon>Mammalia</taxon>
        <taxon>Eutheria</taxon>
        <taxon>Laurasiatheria</taxon>
        <taxon>Artiodactyla</taxon>
        <taxon>Ruminantia</taxon>
        <taxon>Pecora</taxon>
        <taxon>Bovidae</taxon>
        <taxon>Bovinae</taxon>
        <taxon>Bos</taxon>
    </lineage>
</organism>
<sequence length="68" mass="7816">MPNVSELKSDRGYEKSFMFTSERKPESSWMTFPPSQTLDKEPLPGFAQEQCVECSQFLKPGQWVVAQN</sequence>
<evidence type="ECO:0000313" key="1">
    <source>
        <dbReference type="EMBL" id="MXQ96347.1"/>
    </source>
</evidence>
<dbReference type="EMBL" id="VBQZ03000159">
    <property type="protein sequence ID" value="MXQ96347.1"/>
    <property type="molecule type" value="Genomic_DNA"/>
</dbReference>
<dbReference type="Proteomes" id="UP000322234">
    <property type="component" value="Unassembled WGS sequence"/>
</dbReference>
<evidence type="ECO:0000313" key="2">
    <source>
        <dbReference type="Proteomes" id="UP000322234"/>
    </source>
</evidence>
<reference evidence="1" key="1">
    <citation type="submission" date="2019-10" db="EMBL/GenBank/DDBJ databases">
        <title>The sequence and de novo assembly of the wild yak genome.</title>
        <authorList>
            <person name="Liu Y."/>
        </authorList>
    </citation>
    <scope>NUCLEOTIDE SEQUENCE [LARGE SCALE GENOMIC DNA]</scope>
    <source>
        <strain evidence="1">WY2019</strain>
    </source>
</reference>
<gene>
    <name evidence="1" type="ORF">E5288_WYG022845</name>
</gene>
<dbReference type="AlphaFoldDB" id="A0A6B0S5X1"/>